<name>Q12HQ4_SHEDO</name>
<keyword evidence="3" id="KW-1185">Reference proteome</keyword>
<dbReference type="EMBL" id="CP000302">
    <property type="protein sequence ID" value="ABE57022.1"/>
    <property type="molecule type" value="Genomic_DNA"/>
</dbReference>
<dbReference type="InterPro" id="IPR016032">
    <property type="entry name" value="Sig_transdc_resp-reg_C-effctor"/>
</dbReference>
<dbReference type="SUPFAM" id="SSF46894">
    <property type="entry name" value="C-terminal effector domain of the bipartite response regulators"/>
    <property type="match status" value="1"/>
</dbReference>
<evidence type="ECO:0000259" key="1">
    <source>
        <dbReference type="SMART" id="SM00421"/>
    </source>
</evidence>
<dbReference type="InterPro" id="IPR000792">
    <property type="entry name" value="Tscrpt_reg_LuxR_C"/>
</dbReference>
<evidence type="ECO:0000313" key="3">
    <source>
        <dbReference type="Proteomes" id="UP000001982"/>
    </source>
</evidence>
<dbReference type="SMART" id="SM00421">
    <property type="entry name" value="HTH_LUXR"/>
    <property type="match status" value="1"/>
</dbReference>
<dbReference type="GO" id="GO:0003677">
    <property type="term" value="F:DNA binding"/>
    <property type="evidence" value="ECO:0007669"/>
    <property type="project" value="InterPro"/>
</dbReference>
<dbReference type="GO" id="GO:0006355">
    <property type="term" value="P:regulation of DNA-templated transcription"/>
    <property type="evidence" value="ECO:0007669"/>
    <property type="project" value="InterPro"/>
</dbReference>
<proteinExistence type="predicted"/>
<dbReference type="Pfam" id="PF00196">
    <property type="entry name" value="GerE"/>
    <property type="match status" value="1"/>
</dbReference>
<organism evidence="2 3">
    <name type="scientific">Shewanella denitrificans (strain OS217 / ATCC BAA-1090 / DSM 15013)</name>
    <dbReference type="NCBI Taxonomy" id="318161"/>
    <lineage>
        <taxon>Bacteria</taxon>
        <taxon>Pseudomonadati</taxon>
        <taxon>Pseudomonadota</taxon>
        <taxon>Gammaproteobacteria</taxon>
        <taxon>Alteromonadales</taxon>
        <taxon>Shewanellaceae</taxon>
        <taxon>Shewanella</taxon>
    </lineage>
</organism>
<reference evidence="2" key="1">
    <citation type="submission" date="2006-03" db="EMBL/GenBank/DDBJ databases">
        <title>Complete sequence of Shewanella denitrificans OS217.</title>
        <authorList>
            <consortium name="US DOE Joint Genome Institute"/>
            <person name="Copeland A."/>
            <person name="Lucas S."/>
            <person name="Lapidus A."/>
            <person name="Barry K."/>
            <person name="Detter J.C."/>
            <person name="Glavina del Rio T."/>
            <person name="Hammon N."/>
            <person name="Israni S."/>
            <person name="Dalin E."/>
            <person name="Tice H."/>
            <person name="Pitluck S."/>
            <person name="Brettin T."/>
            <person name="Bruce D."/>
            <person name="Han C."/>
            <person name="Tapia R."/>
            <person name="Gilna P."/>
            <person name="Kiss H."/>
            <person name="Schmutz J."/>
            <person name="Larimer F."/>
            <person name="Land M."/>
            <person name="Hauser L."/>
            <person name="Kyrpides N."/>
            <person name="Lykidis A."/>
            <person name="Richardson P."/>
        </authorList>
    </citation>
    <scope>NUCLEOTIDE SEQUENCE [LARGE SCALE GENOMIC DNA]</scope>
    <source>
        <strain evidence="2">OS217</strain>
    </source>
</reference>
<dbReference type="Proteomes" id="UP000001982">
    <property type="component" value="Chromosome"/>
</dbReference>
<dbReference type="RefSeq" id="WP_011498160.1">
    <property type="nucleotide sequence ID" value="NC_007954.1"/>
</dbReference>
<dbReference type="HOGENOM" id="CLU_1342489_0_0_6"/>
<gene>
    <name evidence="2" type="ordered locus">Sden_3749</name>
</gene>
<evidence type="ECO:0000313" key="2">
    <source>
        <dbReference type="EMBL" id="ABE57022.1"/>
    </source>
</evidence>
<dbReference type="InterPro" id="IPR036388">
    <property type="entry name" value="WH-like_DNA-bd_sf"/>
</dbReference>
<accession>Q12HQ4</accession>
<dbReference type="Gene3D" id="1.10.10.10">
    <property type="entry name" value="Winged helix-like DNA-binding domain superfamily/Winged helix DNA-binding domain"/>
    <property type="match status" value="1"/>
</dbReference>
<feature type="domain" description="HTH luxR-type" evidence="1">
    <location>
        <begin position="139"/>
        <end position="196"/>
    </location>
</feature>
<dbReference type="AlphaFoldDB" id="Q12HQ4"/>
<sequence length="204" mass="22544">MQYLLSIQIKINNLGSLGQISEFLSDIGQDFNYLSCTLLLRNNLLANKALGKQSKPLQNCLSGNFDAVWAQLPSANVPQWVILSGVAYLACAFNQGAAVILIEPKQLLTAEQKQATALFWQLLASPLSECVQRVLVGDESPFTQAEIACIQWTADCKTPKEISLLLTMSEQEVHDHIQHSLQKTGVSHISQLIGFCRQWGLLAY</sequence>
<protein>
    <submittedName>
        <fullName evidence="2">Regulatory protein, LuxR</fullName>
    </submittedName>
</protein>
<dbReference type="KEGG" id="sdn:Sden_3749"/>
<dbReference type="OrthoDB" id="9774661at2"/>